<evidence type="ECO:0000256" key="3">
    <source>
        <dbReference type="RuleBase" id="RU000363"/>
    </source>
</evidence>
<keyword evidence="2" id="KW-0560">Oxidoreductase</keyword>
<reference evidence="4" key="1">
    <citation type="submission" date="2019-09" db="EMBL/GenBank/DDBJ databases">
        <authorList>
            <person name="Teo W.F.A."/>
            <person name="Duangmal K."/>
        </authorList>
    </citation>
    <scope>NUCLEOTIDE SEQUENCE [LARGE SCALE GENOMIC DNA]</scope>
    <source>
        <strain evidence="4">K81G1</strain>
    </source>
</reference>
<dbReference type="Gene3D" id="3.40.50.720">
    <property type="entry name" value="NAD(P)-binding Rossmann-like Domain"/>
    <property type="match status" value="1"/>
</dbReference>
<dbReference type="GO" id="GO:0016491">
    <property type="term" value="F:oxidoreductase activity"/>
    <property type="evidence" value="ECO:0007669"/>
    <property type="project" value="UniProtKB-KW"/>
</dbReference>
<dbReference type="AlphaFoldDB" id="A0A5N0VEF0"/>
<dbReference type="OrthoDB" id="9810935at2"/>
<dbReference type="PANTHER" id="PTHR44196:SF1">
    <property type="entry name" value="DEHYDROGENASE_REDUCTASE SDR FAMILY MEMBER 7B"/>
    <property type="match status" value="1"/>
</dbReference>
<dbReference type="InterPro" id="IPR036291">
    <property type="entry name" value="NAD(P)-bd_dom_sf"/>
</dbReference>
<evidence type="ECO:0000256" key="2">
    <source>
        <dbReference type="ARBA" id="ARBA00023002"/>
    </source>
</evidence>
<dbReference type="PRINTS" id="PR00081">
    <property type="entry name" value="GDHRDH"/>
</dbReference>
<comment type="caution">
    <text evidence="4">The sequence shown here is derived from an EMBL/GenBank/DDBJ whole genome shotgun (WGS) entry which is preliminary data.</text>
</comment>
<evidence type="ECO:0000313" key="4">
    <source>
        <dbReference type="EMBL" id="KAA9164445.1"/>
    </source>
</evidence>
<dbReference type="Proteomes" id="UP000319769">
    <property type="component" value="Unassembled WGS sequence"/>
</dbReference>
<gene>
    <name evidence="4" type="ORF">FPZ12_007595</name>
</gene>
<dbReference type="PROSITE" id="PS00061">
    <property type="entry name" value="ADH_SHORT"/>
    <property type="match status" value="1"/>
</dbReference>
<dbReference type="Pfam" id="PF00106">
    <property type="entry name" value="adh_short"/>
    <property type="match status" value="1"/>
</dbReference>
<dbReference type="SUPFAM" id="SSF51735">
    <property type="entry name" value="NAD(P)-binding Rossmann-fold domains"/>
    <property type="match status" value="1"/>
</dbReference>
<accession>A0A5N0VEF0</accession>
<dbReference type="InterPro" id="IPR020904">
    <property type="entry name" value="Sc_DH/Rdtase_CS"/>
</dbReference>
<dbReference type="RefSeq" id="WP_144752988.1">
    <property type="nucleotide sequence ID" value="NZ_VMNW02000007.1"/>
</dbReference>
<comment type="similarity">
    <text evidence="1 3">Belongs to the short-chain dehydrogenases/reductases (SDR) family.</text>
</comment>
<dbReference type="PRINTS" id="PR00080">
    <property type="entry name" value="SDRFAMILY"/>
</dbReference>
<dbReference type="GO" id="GO:0016020">
    <property type="term" value="C:membrane"/>
    <property type="evidence" value="ECO:0007669"/>
    <property type="project" value="TreeGrafter"/>
</dbReference>
<proteinExistence type="inferred from homology"/>
<protein>
    <submittedName>
        <fullName evidence="4">SDR family NAD(P)-dependent oxidoreductase</fullName>
    </submittedName>
</protein>
<dbReference type="InterPro" id="IPR002347">
    <property type="entry name" value="SDR_fam"/>
</dbReference>
<evidence type="ECO:0000256" key="1">
    <source>
        <dbReference type="ARBA" id="ARBA00006484"/>
    </source>
</evidence>
<dbReference type="EMBL" id="VMNW02000007">
    <property type="protein sequence ID" value="KAA9164445.1"/>
    <property type="molecule type" value="Genomic_DNA"/>
</dbReference>
<organism evidence="4 5">
    <name type="scientific">Amycolatopsis acidicola</name>
    <dbReference type="NCBI Taxonomy" id="2596893"/>
    <lineage>
        <taxon>Bacteria</taxon>
        <taxon>Bacillati</taxon>
        <taxon>Actinomycetota</taxon>
        <taxon>Actinomycetes</taxon>
        <taxon>Pseudonocardiales</taxon>
        <taxon>Pseudonocardiaceae</taxon>
        <taxon>Amycolatopsis</taxon>
    </lineage>
</organism>
<sequence>MTQSLAGAVAIVTGASRGIGAVIAARLAAEGAAVVAAARSTAEKPGRLSGTLDETVAAINASGGRAIAVPTDLADAGQREALVAEAEREFGRVDILVNNAAIAYFSPAAEFDLARAELMFAIGVHAPLHLSQLVLPGMRARGSGRICNLTSDVARHPRVPPSRWGAKGTTTLYGMCKAALERFSSGLAAEVHSDGVTVNAIGPSKIVPTPGTVFHGVTTEDNPDTERPEVLAEAVLRLCGKESAGVSGRVLRSQDFLGERVEVGTDV</sequence>
<evidence type="ECO:0000313" key="5">
    <source>
        <dbReference type="Proteomes" id="UP000319769"/>
    </source>
</evidence>
<keyword evidence="5" id="KW-1185">Reference proteome</keyword>
<dbReference type="PANTHER" id="PTHR44196">
    <property type="entry name" value="DEHYDROGENASE/REDUCTASE SDR FAMILY MEMBER 7B"/>
    <property type="match status" value="1"/>
</dbReference>
<name>A0A5N0VEF0_9PSEU</name>